<evidence type="ECO:0000256" key="1">
    <source>
        <dbReference type="SAM" id="Phobius"/>
    </source>
</evidence>
<accession>A0A0F9XIM1</accession>
<keyword evidence="1" id="KW-0812">Transmembrane</keyword>
<protein>
    <recommendedName>
        <fullName evidence="3">Protease PrsW</fullName>
    </recommendedName>
</protein>
<feature type="transmembrane region" description="Helical" evidence="1">
    <location>
        <begin position="203"/>
        <end position="226"/>
    </location>
</feature>
<feature type="transmembrane region" description="Helical" evidence="1">
    <location>
        <begin position="163"/>
        <end position="183"/>
    </location>
</feature>
<comment type="caution">
    <text evidence="2">The sequence shown here is derived from an EMBL/GenBank/DDBJ whole genome shotgun (WGS) entry which is preliminary data.</text>
</comment>
<dbReference type="EMBL" id="LAZR01000100">
    <property type="protein sequence ID" value="KKN91763.1"/>
    <property type="molecule type" value="Genomic_DNA"/>
</dbReference>
<dbReference type="GO" id="GO:0008233">
    <property type="term" value="F:peptidase activity"/>
    <property type="evidence" value="ECO:0007669"/>
    <property type="project" value="InterPro"/>
</dbReference>
<proteinExistence type="predicted"/>
<organism evidence="2">
    <name type="scientific">marine sediment metagenome</name>
    <dbReference type="NCBI Taxonomy" id="412755"/>
    <lineage>
        <taxon>unclassified sequences</taxon>
        <taxon>metagenomes</taxon>
        <taxon>ecological metagenomes</taxon>
    </lineage>
</organism>
<keyword evidence="1" id="KW-0472">Membrane</keyword>
<dbReference type="PANTHER" id="PTHR36844">
    <property type="entry name" value="PROTEASE PRSW"/>
    <property type="match status" value="1"/>
</dbReference>
<dbReference type="AlphaFoldDB" id="A0A0F9XIM1"/>
<evidence type="ECO:0008006" key="3">
    <source>
        <dbReference type="Google" id="ProtNLM"/>
    </source>
</evidence>
<keyword evidence="1" id="KW-1133">Transmembrane helix</keyword>
<dbReference type="Pfam" id="PF13367">
    <property type="entry name" value="PrsW-protease"/>
    <property type="match status" value="1"/>
</dbReference>
<dbReference type="InterPro" id="IPR026898">
    <property type="entry name" value="PrsW"/>
</dbReference>
<feature type="transmembrane region" description="Helical" evidence="1">
    <location>
        <begin position="92"/>
        <end position="114"/>
    </location>
</feature>
<reference evidence="2" key="1">
    <citation type="journal article" date="2015" name="Nature">
        <title>Complex archaea that bridge the gap between prokaryotes and eukaryotes.</title>
        <authorList>
            <person name="Spang A."/>
            <person name="Saw J.H."/>
            <person name="Jorgensen S.L."/>
            <person name="Zaremba-Niedzwiedzka K."/>
            <person name="Martijn J."/>
            <person name="Lind A.E."/>
            <person name="van Eijk R."/>
            <person name="Schleper C."/>
            <person name="Guy L."/>
            <person name="Ettema T.J."/>
        </authorList>
    </citation>
    <scope>NUCLEOTIDE SEQUENCE</scope>
</reference>
<feature type="transmembrane region" description="Helical" evidence="1">
    <location>
        <begin position="52"/>
        <end position="71"/>
    </location>
</feature>
<dbReference type="PANTHER" id="PTHR36844:SF1">
    <property type="entry name" value="PROTEASE PRSW"/>
    <property type="match status" value="1"/>
</dbReference>
<gene>
    <name evidence="2" type="ORF">LCGC14_0214320</name>
</gene>
<feature type="transmembrane region" description="Helical" evidence="1">
    <location>
        <begin position="126"/>
        <end position="151"/>
    </location>
</feature>
<sequence length="248" mass="27281">MHPESNRMIILVFLLGMAIVPLVAIAECIPIGFHPEGGAIKCFLPSFFKDFLPLGGLLYIFLGVATIEEIAKFLVIKIKVLKSSELDEPLDIPLYMIIAALGFAAVENILVLSFPEKPLLIKEASIIIAFRFVGATFLHALASGTLGYFLARSFFTPKQKRKLLFTGFTLAIVLHGLFNFSIIKIGENMMVKNGQIILVNPQIFYFSLSALIAILVGLAVFVTFGFRDLKKLASICKITTNQSANSNH</sequence>
<name>A0A0F9XIM1_9ZZZZ</name>
<evidence type="ECO:0000313" key="2">
    <source>
        <dbReference type="EMBL" id="KKN91763.1"/>
    </source>
</evidence>